<evidence type="ECO:0000256" key="7">
    <source>
        <dbReference type="ARBA" id="ARBA00023136"/>
    </source>
</evidence>
<keyword evidence="8" id="KW-0325">Glycoprotein</keyword>
<dbReference type="GO" id="GO:0005789">
    <property type="term" value="C:endoplasmic reticulum membrane"/>
    <property type="evidence" value="ECO:0007669"/>
    <property type="project" value="UniProtKB-SubCell"/>
</dbReference>
<dbReference type="InterPro" id="IPR016574">
    <property type="entry name" value="Nicalin"/>
</dbReference>
<evidence type="ECO:0000256" key="4">
    <source>
        <dbReference type="ARBA" id="ARBA00022729"/>
    </source>
</evidence>
<dbReference type="Pfam" id="PF04389">
    <property type="entry name" value="Peptidase_M28"/>
    <property type="match status" value="1"/>
</dbReference>
<evidence type="ECO:0000256" key="1">
    <source>
        <dbReference type="ARBA" id="ARBA00004389"/>
    </source>
</evidence>
<dbReference type="AlphaFoldDB" id="A0AAW0I5X4"/>
<dbReference type="GO" id="GO:0009966">
    <property type="term" value="P:regulation of signal transduction"/>
    <property type="evidence" value="ECO:0007669"/>
    <property type="project" value="InterPro"/>
</dbReference>
<comment type="subcellular location">
    <subcellularLocation>
        <location evidence="1">Endoplasmic reticulum membrane</location>
        <topology evidence="1">Single-pass membrane protein</topology>
    </subcellularLocation>
</comment>
<keyword evidence="3" id="KW-0812">Transmembrane</keyword>
<dbReference type="EMBL" id="JBBHLL010000212">
    <property type="protein sequence ID" value="KAK7809835.1"/>
    <property type="molecule type" value="Genomic_DNA"/>
</dbReference>
<sequence>MEACSCDPVSPTGTRNAVLNTEARTVDADVLSRRCVLMRLLDFSYEHYQKALRQSAGAVVIILPRAMAAVPQDVVRQFMEIEPEMLAMETVVPVYFAVEDEALLSIYEQTQAASASQGSASAAEVSTPAVGPSDSSLLSPVLLHTATANGFQMVTSGAQSQAVSDWLITSVEGRLTGLGGEDLPTIVIVAHYDAFGVAPWLSLGADSNGSGISVLLELARLFSRLYTYKRTHAA</sequence>
<gene>
    <name evidence="11" type="ORF">U0070_008485</name>
</gene>
<keyword evidence="4" id="KW-0732">Signal</keyword>
<evidence type="ECO:0000256" key="5">
    <source>
        <dbReference type="ARBA" id="ARBA00022824"/>
    </source>
</evidence>
<name>A0AAW0I5X4_MYOGA</name>
<evidence type="ECO:0000259" key="10">
    <source>
        <dbReference type="Pfam" id="PF04389"/>
    </source>
</evidence>
<evidence type="ECO:0000256" key="3">
    <source>
        <dbReference type="ARBA" id="ARBA00022692"/>
    </source>
</evidence>
<proteinExistence type="inferred from homology"/>
<keyword evidence="7" id="KW-0472">Membrane</keyword>
<dbReference type="Proteomes" id="UP001488838">
    <property type="component" value="Unassembled WGS sequence"/>
</dbReference>
<organism evidence="11 12">
    <name type="scientific">Myodes glareolus</name>
    <name type="common">Bank vole</name>
    <name type="synonym">Clethrionomys glareolus</name>
    <dbReference type="NCBI Taxonomy" id="447135"/>
    <lineage>
        <taxon>Eukaryota</taxon>
        <taxon>Metazoa</taxon>
        <taxon>Chordata</taxon>
        <taxon>Craniata</taxon>
        <taxon>Vertebrata</taxon>
        <taxon>Euteleostomi</taxon>
        <taxon>Mammalia</taxon>
        <taxon>Eutheria</taxon>
        <taxon>Euarchontoglires</taxon>
        <taxon>Glires</taxon>
        <taxon>Rodentia</taxon>
        <taxon>Myomorpha</taxon>
        <taxon>Muroidea</taxon>
        <taxon>Cricetidae</taxon>
        <taxon>Arvicolinae</taxon>
        <taxon>Myodes</taxon>
    </lineage>
</organism>
<comment type="similarity">
    <text evidence="2">Belongs to the nicastrin family.</text>
</comment>
<evidence type="ECO:0000256" key="6">
    <source>
        <dbReference type="ARBA" id="ARBA00022989"/>
    </source>
</evidence>
<feature type="domain" description="Peptidase M28" evidence="10">
    <location>
        <begin position="184"/>
        <end position="224"/>
    </location>
</feature>
<evidence type="ECO:0000256" key="2">
    <source>
        <dbReference type="ARBA" id="ARBA00007717"/>
    </source>
</evidence>
<keyword evidence="6" id="KW-1133">Transmembrane helix</keyword>
<evidence type="ECO:0000313" key="11">
    <source>
        <dbReference type="EMBL" id="KAK7809835.1"/>
    </source>
</evidence>
<evidence type="ECO:0000256" key="8">
    <source>
        <dbReference type="ARBA" id="ARBA00023180"/>
    </source>
</evidence>
<evidence type="ECO:0000313" key="12">
    <source>
        <dbReference type="Proteomes" id="UP001488838"/>
    </source>
</evidence>
<protein>
    <recommendedName>
        <fullName evidence="9">BOS complex subunit NCLN</fullName>
    </recommendedName>
</protein>
<dbReference type="Gene3D" id="3.40.630.10">
    <property type="entry name" value="Zn peptidases"/>
    <property type="match status" value="1"/>
</dbReference>
<accession>A0AAW0I5X4</accession>
<dbReference type="InterPro" id="IPR007484">
    <property type="entry name" value="Peptidase_M28"/>
</dbReference>
<reference evidence="11 12" key="1">
    <citation type="journal article" date="2023" name="bioRxiv">
        <title>Conserved and derived expression patterns and positive selection on dental genes reveal complex evolutionary context of ever-growing rodent molars.</title>
        <authorList>
            <person name="Calamari Z.T."/>
            <person name="Song A."/>
            <person name="Cohen E."/>
            <person name="Akter M."/>
            <person name="Roy R.D."/>
            <person name="Hallikas O."/>
            <person name="Christensen M.M."/>
            <person name="Li P."/>
            <person name="Marangoni P."/>
            <person name="Jernvall J."/>
            <person name="Klein O.D."/>
        </authorList>
    </citation>
    <scope>NUCLEOTIDE SEQUENCE [LARGE SCALE GENOMIC DNA]</scope>
    <source>
        <strain evidence="11">V071</strain>
    </source>
</reference>
<evidence type="ECO:0000256" key="9">
    <source>
        <dbReference type="ARBA" id="ARBA00034873"/>
    </source>
</evidence>
<dbReference type="SUPFAM" id="SSF53187">
    <property type="entry name" value="Zn-dependent exopeptidases"/>
    <property type="match status" value="1"/>
</dbReference>
<dbReference type="PANTHER" id="PTHR31826">
    <property type="entry name" value="NICALIN"/>
    <property type="match status" value="1"/>
</dbReference>
<keyword evidence="5" id="KW-0256">Endoplasmic reticulum</keyword>
<keyword evidence="12" id="KW-1185">Reference proteome</keyword>
<comment type="caution">
    <text evidence="11">The sequence shown here is derived from an EMBL/GenBank/DDBJ whole genome shotgun (WGS) entry which is preliminary data.</text>
</comment>